<gene>
    <name evidence="3" type="ORF">AVEN_62695_1</name>
</gene>
<evidence type="ECO:0000313" key="4">
    <source>
        <dbReference type="Proteomes" id="UP000499080"/>
    </source>
</evidence>
<dbReference type="EMBL" id="BGPR01000961">
    <property type="protein sequence ID" value="GBM41403.1"/>
    <property type="molecule type" value="Genomic_DNA"/>
</dbReference>
<reference evidence="3 4" key="1">
    <citation type="journal article" date="2019" name="Sci. Rep.">
        <title>Orb-weaving spider Araneus ventricosus genome elucidates the spidroin gene catalogue.</title>
        <authorList>
            <person name="Kono N."/>
            <person name="Nakamura H."/>
            <person name="Ohtoshi R."/>
            <person name="Moran D.A.P."/>
            <person name="Shinohara A."/>
            <person name="Yoshida Y."/>
            <person name="Fujiwara M."/>
            <person name="Mori M."/>
            <person name="Tomita M."/>
            <person name="Arakawa K."/>
        </authorList>
    </citation>
    <scope>NUCLEOTIDE SEQUENCE [LARGE SCALE GENOMIC DNA]</scope>
</reference>
<dbReference type="OrthoDB" id="8123891at2759"/>
<dbReference type="InterPro" id="IPR006579">
    <property type="entry name" value="Pre_C2HC_dom"/>
</dbReference>
<feature type="region of interest" description="Disordered" evidence="1">
    <location>
        <begin position="556"/>
        <end position="578"/>
    </location>
</feature>
<name>A0A4Y2FJV3_ARAVE</name>
<keyword evidence="4" id="KW-1185">Reference proteome</keyword>
<sequence>MERFSTKLQHKLIKLKAASTIVMTSFISQKSISHLDLLNCERTLDDLRKNFFHVSHSFSSVERSFFCTEESLRNNLVPKRRLLYTLHLDFPNGREYSNLRCGPAPDSLRYHPGSLFVAIRDVDSFHRHLMSDLVEEAFKQTGCKFKLLKWIVDFRALESIWLPYRIQLFYAKHLYRECVDSEFAMKCFEKFIELICFFSTEGFKVLEYLFYHARLHDFDVRSKKSCHSSLTDFFIERLNYPGVASILKYEDRAYYTEEHMIFTRRISGGYMDRTGGSPISLCTSVETESLGKRSALSLPNVAAGFIPVSLLSSTPLLDGRIAIFTTLSGRFLCALSPWTNPDLYQRRLGRERDRMPKNEKTYRQMYQERTARQGIVKELESFQRRKFADENELSASVMQLRSVIGRWYNSNLHHIDKEMIKILSFYNRCLKERSYDSEFELNDEGVVYSDFSSAESTASESGGIKEIKSRKDIAESTDNCKNNSMEIEDSVNSTEDNVNIATNGIGDAVNTVNQNDCNAIDLTRGEASECKAEANIMNIDPADGNLISVANDDFQTQGRKRGRVHSNNSIPSKKLTRSNSLPLQNKYNALANLPDAGNSQDESELAKIQKIPPVTLRKPDDYRKLLKELNETEGIKCNAKDAGEFIKLFCESPKDVRNLVNYLDKNNKEYFVIPGKVVKPIKIVIKGLPVDMDPEDIKSELINLKFRVEKVNQLKRFKTREPLNIFQIHLFPSENIKEIYNLTSLSYYFITVKPYENRISHQCYNCQMWNHGSKGCKLAPICVICAGKHPSKECPHIIKEKRKLKLNARIATARILRATEDAPSIQKILRKAEYNQENPLQRQSEKSLKNPPPPQALKDDNLSFPPLSTKPDGKVNPRPVNNDPMVPNQENMHLDMEFITEISKIFQQFKNIPETIKQLRQTDDAYTKLMILADALR</sequence>
<accession>A0A4Y2FJV3</accession>
<organism evidence="3 4">
    <name type="scientific">Araneus ventricosus</name>
    <name type="common">Orbweaver spider</name>
    <name type="synonym">Epeira ventricosa</name>
    <dbReference type="NCBI Taxonomy" id="182803"/>
    <lineage>
        <taxon>Eukaryota</taxon>
        <taxon>Metazoa</taxon>
        <taxon>Ecdysozoa</taxon>
        <taxon>Arthropoda</taxon>
        <taxon>Chelicerata</taxon>
        <taxon>Arachnida</taxon>
        <taxon>Araneae</taxon>
        <taxon>Araneomorphae</taxon>
        <taxon>Entelegynae</taxon>
        <taxon>Araneoidea</taxon>
        <taxon>Araneidae</taxon>
        <taxon>Araneus</taxon>
    </lineage>
</organism>
<feature type="region of interest" description="Disordered" evidence="1">
    <location>
        <begin position="832"/>
        <end position="888"/>
    </location>
</feature>
<dbReference type="AlphaFoldDB" id="A0A4Y2FJV3"/>
<evidence type="ECO:0000256" key="1">
    <source>
        <dbReference type="SAM" id="MobiDB-lite"/>
    </source>
</evidence>
<feature type="compositionally biased region" description="Polar residues" evidence="1">
    <location>
        <begin position="565"/>
        <end position="578"/>
    </location>
</feature>
<proteinExistence type="predicted"/>
<protein>
    <recommendedName>
        <fullName evidence="2">Pre-C2HC domain-containing protein</fullName>
    </recommendedName>
</protein>
<dbReference type="Proteomes" id="UP000499080">
    <property type="component" value="Unassembled WGS sequence"/>
</dbReference>
<evidence type="ECO:0000313" key="3">
    <source>
        <dbReference type="EMBL" id="GBM41403.1"/>
    </source>
</evidence>
<evidence type="ECO:0000259" key="2">
    <source>
        <dbReference type="Pfam" id="PF07530"/>
    </source>
</evidence>
<dbReference type="Pfam" id="PF07530">
    <property type="entry name" value="PRE_C2HC"/>
    <property type="match status" value="1"/>
</dbReference>
<feature type="domain" description="Pre-C2HC" evidence="2">
    <location>
        <begin position="695"/>
        <end position="754"/>
    </location>
</feature>
<comment type="caution">
    <text evidence="3">The sequence shown here is derived from an EMBL/GenBank/DDBJ whole genome shotgun (WGS) entry which is preliminary data.</text>
</comment>